<dbReference type="AlphaFoldDB" id="A0A4P8YNV3"/>
<keyword evidence="2" id="KW-1185">Reference proteome</keyword>
<accession>A0A4P8YNV3</accession>
<name>A0A4P8YNV3_9ENTR</name>
<sequence length="71" mass="8453">MASSLLEACNDWQIQRAEILNRNQEMKMTIKELDEMILRAVNYASFIAHRVDWDFHEAEKRAKEIDKEAEQ</sequence>
<organism evidence="1 2">
    <name type="scientific">Jejubacter calystegiae</name>
    <dbReference type="NCBI Taxonomy" id="2579935"/>
    <lineage>
        <taxon>Bacteria</taxon>
        <taxon>Pseudomonadati</taxon>
        <taxon>Pseudomonadota</taxon>
        <taxon>Gammaproteobacteria</taxon>
        <taxon>Enterobacterales</taxon>
        <taxon>Enterobacteriaceae</taxon>
        <taxon>Jejubacter</taxon>
    </lineage>
</organism>
<dbReference type="Proteomes" id="UP000302163">
    <property type="component" value="Chromosome"/>
</dbReference>
<protein>
    <submittedName>
        <fullName evidence="1">Uncharacterized protein</fullName>
    </submittedName>
</protein>
<reference evidence="1 2" key="1">
    <citation type="submission" date="2019-05" db="EMBL/GenBank/DDBJ databases">
        <title>Complete genome sequence of Izhakiella calystegiae KSNA2, an endophyte isolated from beach morning glory (Calystegia soldanella).</title>
        <authorList>
            <person name="Jiang L."/>
            <person name="Jeong J.C."/>
            <person name="Kim C.Y."/>
            <person name="Kim D.H."/>
            <person name="Kim S.W."/>
            <person name="Lee j."/>
        </authorList>
    </citation>
    <scope>NUCLEOTIDE SEQUENCE [LARGE SCALE GENOMIC DNA]</scope>
    <source>
        <strain evidence="1 2">KSNA2</strain>
    </source>
</reference>
<dbReference type="RefSeq" id="WP_138097972.1">
    <property type="nucleotide sequence ID" value="NZ_CP040428.1"/>
</dbReference>
<gene>
    <name evidence="1" type="ORF">FEM41_20235</name>
</gene>
<evidence type="ECO:0000313" key="2">
    <source>
        <dbReference type="Proteomes" id="UP000302163"/>
    </source>
</evidence>
<proteinExistence type="predicted"/>
<dbReference type="KEGG" id="izh:FEM41_20235"/>
<dbReference type="EMBL" id="CP040428">
    <property type="protein sequence ID" value="QCT21816.1"/>
    <property type="molecule type" value="Genomic_DNA"/>
</dbReference>
<dbReference type="OrthoDB" id="6629286at2"/>
<evidence type="ECO:0000313" key="1">
    <source>
        <dbReference type="EMBL" id="QCT21816.1"/>
    </source>
</evidence>